<evidence type="ECO:0000313" key="2">
    <source>
        <dbReference type="EMBL" id="KAG5848846.1"/>
    </source>
</evidence>
<feature type="non-terminal residue" evidence="2">
    <location>
        <position position="142"/>
    </location>
</feature>
<evidence type="ECO:0000256" key="1">
    <source>
        <dbReference type="SAM" id="MobiDB-lite"/>
    </source>
</evidence>
<comment type="caution">
    <text evidence="2">The sequence shown here is derived from an EMBL/GenBank/DDBJ whole genome shotgun (WGS) entry which is preliminary data.</text>
</comment>
<gene>
    <name evidence="2" type="ORF">ANANG_G00103760</name>
</gene>
<evidence type="ECO:0000313" key="3">
    <source>
        <dbReference type="Proteomes" id="UP001044222"/>
    </source>
</evidence>
<dbReference type="Proteomes" id="UP001044222">
    <property type="component" value="Unassembled WGS sequence"/>
</dbReference>
<organism evidence="2 3">
    <name type="scientific">Anguilla anguilla</name>
    <name type="common">European freshwater eel</name>
    <name type="synonym">Muraena anguilla</name>
    <dbReference type="NCBI Taxonomy" id="7936"/>
    <lineage>
        <taxon>Eukaryota</taxon>
        <taxon>Metazoa</taxon>
        <taxon>Chordata</taxon>
        <taxon>Craniata</taxon>
        <taxon>Vertebrata</taxon>
        <taxon>Euteleostomi</taxon>
        <taxon>Actinopterygii</taxon>
        <taxon>Neopterygii</taxon>
        <taxon>Teleostei</taxon>
        <taxon>Anguilliformes</taxon>
        <taxon>Anguillidae</taxon>
        <taxon>Anguilla</taxon>
    </lineage>
</organism>
<protein>
    <submittedName>
        <fullName evidence="2">Uncharacterized protein</fullName>
    </submittedName>
</protein>
<reference evidence="2" key="1">
    <citation type="submission" date="2021-01" db="EMBL/GenBank/DDBJ databases">
        <title>A chromosome-scale assembly of European eel, Anguilla anguilla.</title>
        <authorList>
            <person name="Henkel C."/>
            <person name="Jong-Raadsen S.A."/>
            <person name="Dufour S."/>
            <person name="Weltzien F.-A."/>
            <person name="Palstra A.P."/>
            <person name="Pelster B."/>
            <person name="Spaink H.P."/>
            <person name="Van Den Thillart G.E."/>
            <person name="Jansen H."/>
            <person name="Zahm M."/>
            <person name="Klopp C."/>
            <person name="Cedric C."/>
            <person name="Louis A."/>
            <person name="Berthelot C."/>
            <person name="Parey E."/>
            <person name="Roest Crollius H."/>
            <person name="Montfort J."/>
            <person name="Robinson-Rechavi M."/>
            <person name="Bucao C."/>
            <person name="Bouchez O."/>
            <person name="Gislard M."/>
            <person name="Lluch J."/>
            <person name="Milhes M."/>
            <person name="Lampietro C."/>
            <person name="Lopez Roques C."/>
            <person name="Donnadieu C."/>
            <person name="Braasch I."/>
            <person name="Desvignes T."/>
            <person name="Postlethwait J."/>
            <person name="Bobe J."/>
            <person name="Guiguen Y."/>
            <person name="Dirks R."/>
        </authorList>
    </citation>
    <scope>NUCLEOTIDE SEQUENCE</scope>
    <source>
        <strain evidence="2">Tag_6206</strain>
        <tissue evidence="2">Liver</tissue>
    </source>
</reference>
<name>A0A9D3S1A5_ANGAN</name>
<keyword evidence="3" id="KW-1185">Reference proteome</keyword>
<sequence length="142" mass="15690">MFLNMQWDCVPLCAVASFPYCGLHVAQCAKWILRRERVEWMRGQMPLTGKPRSLSVLTESLSGVRCGSVSKKKITFGKRSVRDACGGGGQRSGTARNSAGRRKDARPSCRVPPRGARAVSDSALPPRSRFTHALFKLAWQAR</sequence>
<proteinExistence type="predicted"/>
<dbReference type="AlphaFoldDB" id="A0A9D3S1A5"/>
<dbReference type="EMBL" id="JAFIRN010000005">
    <property type="protein sequence ID" value="KAG5848846.1"/>
    <property type="molecule type" value="Genomic_DNA"/>
</dbReference>
<feature type="region of interest" description="Disordered" evidence="1">
    <location>
        <begin position="81"/>
        <end position="123"/>
    </location>
</feature>
<accession>A0A9D3S1A5</accession>